<sequence>MSDDPALTDDDVYDLLHAALLSFSHRTVATKDGQAVLATAIRQMELLQRALIILKEGDRATEPELPPAT</sequence>
<organism evidence="1 2">
    <name type="scientific">Paradevosia tibetensis</name>
    <dbReference type="NCBI Taxonomy" id="1447062"/>
    <lineage>
        <taxon>Bacteria</taxon>
        <taxon>Pseudomonadati</taxon>
        <taxon>Pseudomonadota</taxon>
        <taxon>Alphaproteobacteria</taxon>
        <taxon>Hyphomicrobiales</taxon>
        <taxon>Devosiaceae</taxon>
        <taxon>Paradevosia</taxon>
    </lineage>
</organism>
<proteinExistence type="predicted"/>
<dbReference type="OrthoDB" id="8400384at2"/>
<name>A0A5B9DPF9_9HYPH</name>
<keyword evidence="2" id="KW-1185">Reference proteome</keyword>
<accession>A0A5B9DPF9</accession>
<dbReference type="KEGG" id="yti:FNA67_09635"/>
<dbReference type="RefSeq" id="WP_147655891.1">
    <property type="nucleotide sequence ID" value="NZ_BMFM01000001.1"/>
</dbReference>
<evidence type="ECO:0000313" key="1">
    <source>
        <dbReference type="EMBL" id="QEE20418.1"/>
    </source>
</evidence>
<dbReference type="AlphaFoldDB" id="A0A5B9DPF9"/>
<gene>
    <name evidence="1" type="ORF">FNA67_09635</name>
</gene>
<dbReference type="Proteomes" id="UP000321062">
    <property type="component" value="Chromosome"/>
</dbReference>
<evidence type="ECO:0000313" key="2">
    <source>
        <dbReference type="Proteomes" id="UP000321062"/>
    </source>
</evidence>
<dbReference type="EMBL" id="CP041690">
    <property type="protein sequence ID" value="QEE20418.1"/>
    <property type="molecule type" value="Genomic_DNA"/>
</dbReference>
<protein>
    <submittedName>
        <fullName evidence="1">Uncharacterized protein</fullName>
    </submittedName>
</protein>
<reference evidence="1 2" key="1">
    <citation type="journal article" date="2015" name="Int. J. Syst. Evol. Microbiol.">
        <title>Youhaiella tibetensis gen. nov., sp. nov., isolated from subsurface sediment.</title>
        <authorList>
            <person name="Wang Y.X."/>
            <person name="Huang F.Q."/>
            <person name="Nogi Y."/>
            <person name="Pang S.J."/>
            <person name="Wang P.K."/>
            <person name="Lv J."/>
        </authorList>
    </citation>
    <scope>NUCLEOTIDE SEQUENCE [LARGE SCALE GENOMIC DNA]</scope>
    <source>
        <strain evidence="2">fig4</strain>
    </source>
</reference>